<keyword evidence="7 13" id="KW-0812">Transmembrane</keyword>
<keyword evidence="4 13" id="KW-1003">Cell membrane</keyword>
<feature type="transmembrane region" description="Helical" evidence="13">
    <location>
        <begin position="219"/>
        <end position="235"/>
    </location>
</feature>
<feature type="transmembrane region" description="Helical" evidence="13">
    <location>
        <begin position="476"/>
        <end position="495"/>
    </location>
</feature>
<keyword evidence="11 13" id="KW-0406">Ion transport</keyword>
<evidence type="ECO:0000313" key="17">
    <source>
        <dbReference type="EMBL" id="PXY99790.1"/>
    </source>
</evidence>
<evidence type="ECO:0000256" key="8">
    <source>
        <dbReference type="ARBA" id="ARBA00022847"/>
    </source>
</evidence>
<evidence type="ECO:0000256" key="4">
    <source>
        <dbReference type="ARBA" id="ARBA00022475"/>
    </source>
</evidence>
<feature type="domain" description="K+ potassium transporter C-terminal" evidence="16">
    <location>
        <begin position="552"/>
        <end position="700"/>
    </location>
</feature>
<dbReference type="AlphaFoldDB" id="A0A318MVB2"/>
<dbReference type="Pfam" id="PF02705">
    <property type="entry name" value="K_trans"/>
    <property type="match status" value="1"/>
</dbReference>
<feature type="transmembrane region" description="Helical" evidence="13">
    <location>
        <begin position="323"/>
        <end position="345"/>
    </location>
</feature>
<reference evidence="17 18" key="1">
    <citation type="submission" date="2018-05" db="EMBL/GenBank/DDBJ databases">
        <title>Reference genomes for bee gut microbiota database.</title>
        <authorList>
            <person name="Ellegaard K.M."/>
        </authorList>
    </citation>
    <scope>NUCLEOTIDE SEQUENCE [LARGE SCALE GENOMIC DNA]</scope>
    <source>
        <strain evidence="17 18">ESL0284</strain>
    </source>
</reference>
<dbReference type="GO" id="GO:0015079">
    <property type="term" value="F:potassium ion transmembrane transporter activity"/>
    <property type="evidence" value="ECO:0007669"/>
    <property type="project" value="UniProtKB-UniRule"/>
</dbReference>
<accession>A0A318MVB2</accession>
<dbReference type="InterPro" id="IPR023051">
    <property type="entry name" value="Kup"/>
</dbReference>
<evidence type="ECO:0000256" key="9">
    <source>
        <dbReference type="ARBA" id="ARBA00022958"/>
    </source>
</evidence>
<evidence type="ECO:0000256" key="2">
    <source>
        <dbReference type="ARBA" id="ARBA00007019"/>
    </source>
</evidence>
<dbReference type="InterPro" id="IPR003855">
    <property type="entry name" value="K+_transporter"/>
</dbReference>
<feature type="transmembrane region" description="Helical" evidence="13">
    <location>
        <begin position="415"/>
        <end position="436"/>
    </location>
</feature>
<dbReference type="OrthoDB" id="9805577at2"/>
<evidence type="ECO:0000256" key="7">
    <source>
        <dbReference type="ARBA" id="ARBA00022692"/>
    </source>
</evidence>
<feature type="transmembrane region" description="Helical" evidence="13">
    <location>
        <begin position="284"/>
        <end position="311"/>
    </location>
</feature>
<comment type="caution">
    <text evidence="17">The sequence shown here is derived from an EMBL/GenBank/DDBJ whole genome shotgun (WGS) entry which is preliminary data.</text>
</comment>
<protein>
    <recommendedName>
        <fullName evidence="13">Probable potassium transport system protein Kup</fullName>
    </recommendedName>
</protein>
<evidence type="ECO:0000256" key="11">
    <source>
        <dbReference type="ARBA" id="ARBA00023065"/>
    </source>
</evidence>
<dbReference type="Proteomes" id="UP000247565">
    <property type="component" value="Unassembled WGS sequence"/>
</dbReference>
<dbReference type="PANTHER" id="PTHR30540">
    <property type="entry name" value="OSMOTIC STRESS POTASSIUM TRANSPORTER"/>
    <property type="match status" value="1"/>
</dbReference>
<organism evidence="17 18">
    <name type="scientific">Commensalibacter melissae</name>
    <dbReference type="NCBI Taxonomy" id="2070537"/>
    <lineage>
        <taxon>Bacteria</taxon>
        <taxon>Pseudomonadati</taxon>
        <taxon>Pseudomonadota</taxon>
        <taxon>Alphaproteobacteria</taxon>
        <taxon>Acetobacterales</taxon>
        <taxon>Acetobacteraceae</taxon>
    </lineage>
</organism>
<gene>
    <name evidence="13" type="primary">kup</name>
    <name evidence="17" type="ORF">DK869_07570</name>
</gene>
<keyword evidence="6 13" id="KW-0633">Potassium transport</keyword>
<keyword evidence="3 13" id="KW-0813">Transport</keyword>
<evidence type="ECO:0000313" key="18">
    <source>
        <dbReference type="Proteomes" id="UP000247565"/>
    </source>
</evidence>
<comment type="catalytic activity">
    <reaction evidence="13">
        <text>K(+)(in) + H(+)(in) = K(+)(out) + H(+)(out)</text>
        <dbReference type="Rhea" id="RHEA:28490"/>
        <dbReference type="ChEBI" id="CHEBI:15378"/>
        <dbReference type="ChEBI" id="CHEBI:29103"/>
    </reaction>
</comment>
<evidence type="ECO:0000256" key="12">
    <source>
        <dbReference type="ARBA" id="ARBA00023136"/>
    </source>
</evidence>
<evidence type="ECO:0000256" key="1">
    <source>
        <dbReference type="ARBA" id="ARBA00004141"/>
    </source>
</evidence>
<dbReference type="Pfam" id="PF22776">
    <property type="entry name" value="K_trans_C"/>
    <property type="match status" value="1"/>
</dbReference>
<keyword evidence="10 13" id="KW-1133">Transmembrane helix</keyword>
<keyword evidence="8 13" id="KW-0769">Symport</keyword>
<dbReference type="EMBL" id="QGLT01000004">
    <property type="protein sequence ID" value="PXY99790.1"/>
    <property type="molecule type" value="Genomic_DNA"/>
</dbReference>
<keyword evidence="5" id="KW-0997">Cell inner membrane</keyword>
<feature type="transmembrane region" description="Helical" evidence="13">
    <location>
        <begin position="501"/>
        <end position="519"/>
    </location>
</feature>
<dbReference type="InterPro" id="IPR053952">
    <property type="entry name" value="K_trans_C"/>
</dbReference>
<evidence type="ECO:0000256" key="13">
    <source>
        <dbReference type="HAMAP-Rule" id="MF_01522"/>
    </source>
</evidence>
<evidence type="ECO:0000256" key="5">
    <source>
        <dbReference type="ARBA" id="ARBA00022519"/>
    </source>
</evidence>
<dbReference type="HAMAP" id="MF_01522">
    <property type="entry name" value="Kup"/>
    <property type="match status" value="1"/>
</dbReference>
<evidence type="ECO:0000256" key="14">
    <source>
        <dbReference type="SAM" id="MobiDB-lite"/>
    </source>
</evidence>
<sequence>MLSSHEENINPDNEANQEENDSVSTDDINIIEGKTPSKIENDNESPSDTLYKQDTIAVLPSLDQENQVTEFGTDQPEHKIRPLSFAILLTVLGVVYGDIGTSPIYALRSTILVVSNHHSNIKSWEVFGVVSLIFWALILIVTIKYVTLVMRADHNGEGGILALMSLAQRVSKTTRGKIFLGIVGIAGTCLFFGDGMITPAISVLSAIEGLEVSLPETKNFIIPLALIILVALFSFQSKGTEHIGKIFGPIMLIWFATIGFLGAYEVLKYPYILLALSPHHAILFIIHHGWMAFIALGSVVLAVTGAEALYADMGHFGRSPIRYSWICFVLPCLTLNYLGQGALILSNAKFLENPFFYLAPHWFNIPLVILSTFATVIASQAGISGGFSLARQLTQLGYFPRLRIRHTNAREEGQIYIPEVNNALMIGSLLLILSFQSSDALAAAYGIAVTGTFTCTSILSSVVFNRSYKWSIYKVACTFGIFFIIDITFFSANALKIPQGGWVPLLLGICLTILMTTWNKGRTLVYNKRAQSALPIASFLNRLPQSHLTRVPGIAIFMTPDPLSVPSSLLHNIRHNKVLHEHVFFVTIENLKQPEAERGHRIAMRQLAPNIYQVIIRYGFMEMPNLPRALELMKTQPNLKFFDTLQASYFTTREQIVRAPISKMSKWRMNIFMFMLRNASPITDFLRIPVDRVVELSVRIAV</sequence>
<proteinExistence type="inferred from homology"/>
<comment type="function">
    <text evidence="13">Transport of potassium into the cell. Likely operates as a K(+):H(+) symporter.</text>
</comment>
<keyword evidence="18" id="KW-1185">Reference proteome</keyword>
<feature type="region of interest" description="Disordered" evidence="14">
    <location>
        <begin position="1"/>
        <end position="47"/>
    </location>
</feature>
<feature type="transmembrane region" description="Helical" evidence="13">
    <location>
        <begin position="442"/>
        <end position="464"/>
    </location>
</feature>
<evidence type="ECO:0000259" key="15">
    <source>
        <dbReference type="Pfam" id="PF02705"/>
    </source>
</evidence>
<feature type="transmembrane region" description="Helical" evidence="13">
    <location>
        <begin position="126"/>
        <end position="146"/>
    </location>
</feature>
<dbReference type="InterPro" id="IPR053951">
    <property type="entry name" value="K_trans_N"/>
</dbReference>
<comment type="subcellular location">
    <subcellularLocation>
        <location evidence="13">Cell membrane</location>
        <topology evidence="13">Multi-pass membrane protein</topology>
    </subcellularLocation>
    <subcellularLocation>
        <location evidence="1">Membrane</location>
        <topology evidence="1">Multi-pass membrane protein</topology>
    </subcellularLocation>
</comment>
<dbReference type="PANTHER" id="PTHR30540:SF79">
    <property type="entry name" value="LOW AFFINITY POTASSIUM TRANSPORT SYSTEM PROTEIN KUP"/>
    <property type="match status" value="1"/>
</dbReference>
<name>A0A318MVB2_9PROT</name>
<evidence type="ECO:0000256" key="3">
    <source>
        <dbReference type="ARBA" id="ARBA00022448"/>
    </source>
</evidence>
<evidence type="ECO:0000256" key="10">
    <source>
        <dbReference type="ARBA" id="ARBA00022989"/>
    </source>
</evidence>
<evidence type="ECO:0000256" key="6">
    <source>
        <dbReference type="ARBA" id="ARBA00022538"/>
    </source>
</evidence>
<comment type="similarity">
    <text evidence="2 13">Belongs to the HAK/KUP transporter (TC 2.A.72) family.</text>
</comment>
<feature type="transmembrane region" description="Helical" evidence="13">
    <location>
        <begin position="85"/>
        <end position="106"/>
    </location>
</feature>
<dbReference type="GO" id="GO:0015293">
    <property type="term" value="F:symporter activity"/>
    <property type="evidence" value="ECO:0007669"/>
    <property type="project" value="UniProtKB-UniRule"/>
</dbReference>
<feature type="transmembrane region" description="Helical" evidence="13">
    <location>
        <begin position="247"/>
        <end position="264"/>
    </location>
</feature>
<dbReference type="GO" id="GO:0005886">
    <property type="term" value="C:plasma membrane"/>
    <property type="evidence" value="ECO:0007669"/>
    <property type="project" value="UniProtKB-SubCell"/>
</dbReference>
<feature type="transmembrane region" description="Helical" evidence="13">
    <location>
        <begin position="365"/>
        <end position="394"/>
    </location>
</feature>
<feature type="domain" description="K+ potassium transporter integral membrane" evidence="15">
    <location>
        <begin position="89"/>
        <end position="541"/>
    </location>
</feature>
<evidence type="ECO:0000259" key="16">
    <source>
        <dbReference type="Pfam" id="PF22776"/>
    </source>
</evidence>
<keyword evidence="12 13" id="KW-0472">Membrane</keyword>
<feature type="transmembrane region" description="Helical" evidence="13">
    <location>
        <begin position="178"/>
        <end position="207"/>
    </location>
</feature>
<dbReference type="RefSeq" id="WP_110439410.1">
    <property type="nucleotide sequence ID" value="NZ_CP046393.1"/>
</dbReference>
<keyword evidence="9 13" id="KW-0630">Potassium</keyword>